<keyword evidence="4" id="KW-0949">S-adenosyl-L-methionine</keyword>
<dbReference type="PANTHER" id="PTHR10867">
    <property type="entry name" value="NNMT/PNMT/TEMT FAMILY MEMBER"/>
    <property type="match status" value="1"/>
</dbReference>
<keyword evidence="3 5" id="KW-0808">Transferase</keyword>
<evidence type="ECO:0000256" key="2">
    <source>
        <dbReference type="ARBA" id="ARBA00022603"/>
    </source>
</evidence>
<dbReference type="Gene3D" id="3.40.50.150">
    <property type="entry name" value="Vaccinia Virus protein VP39"/>
    <property type="match status" value="1"/>
</dbReference>
<dbReference type="PROSITE" id="PS51681">
    <property type="entry name" value="SAM_MT_NNMT_PNMT_TEMT"/>
    <property type="match status" value="1"/>
</dbReference>
<dbReference type="SUPFAM" id="SSF53335">
    <property type="entry name" value="S-adenosyl-L-methionine-dependent methyltransferases"/>
    <property type="match status" value="1"/>
</dbReference>
<reference evidence="5 6" key="1">
    <citation type="journal article" date="2017" name="Nat. Ecol. Evol.">
        <title>Scallop genome provides insights into evolution of bilaterian karyotype and development.</title>
        <authorList>
            <person name="Wang S."/>
            <person name="Zhang J."/>
            <person name="Jiao W."/>
            <person name="Li J."/>
            <person name="Xun X."/>
            <person name="Sun Y."/>
            <person name="Guo X."/>
            <person name="Huan P."/>
            <person name="Dong B."/>
            <person name="Zhang L."/>
            <person name="Hu X."/>
            <person name="Sun X."/>
            <person name="Wang J."/>
            <person name="Zhao C."/>
            <person name="Wang Y."/>
            <person name="Wang D."/>
            <person name="Huang X."/>
            <person name="Wang R."/>
            <person name="Lv J."/>
            <person name="Li Y."/>
            <person name="Zhang Z."/>
            <person name="Liu B."/>
            <person name="Lu W."/>
            <person name="Hui Y."/>
            <person name="Liang J."/>
            <person name="Zhou Z."/>
            <person name="Hou R."/>
            <person name="Li X."/>
            <person name="Liu Y."/>
            <person name="Li H."/>
            <person name="Ning X."/>
            <person name="Lin Y."/>
            <person name="Zhao L."/>
            <person name="Xing Q."/>
            <person name="Dou J."/>
            <person name="Li Y."/>
            <person name="Mao J."/>
            <person name="Guo H."/>
            <person name="Dou H."/>
            <person name="Li T."/>
            <person name="Mu C."/>
            <person name="Jiang W."/>
            <person name="Fu Q."/>
            <person name="Fu X."/>
            <person name="Miao Y."/>
            <person name="Liu J."/>
            <person name="Yu Q."/>
            <person name="Li R."/>
            <person name="Liao H."/>
            <person name="Li X."/>
            <person name="Kong Y."/>
            <person name="Jiang Z."/>
            <person name="Chourrout D."/>
            <person name="Li R."/>
            <person name="Bao Z."/>
        </authorList>
    </citation>
    <scope>NUCLEOTIDE SEQUENCE [LARGE SCALE GENOMIC DNA]</scope>
    <source>
        <strain evidence="5 6">PY_sf001</strain>
    </source>
</reference>
<proteinExistence type="inferred from homology"/>
<name>A0A210R489_MIZYE</name>
<evidence type="ECO:0000256" key="1">
    <source>
        <dbReference type="ARBA" id="ARBA00007996"/>
    </source>
</evidence>
<evidence type="ECO:0000313" key="5">
    <source>
        <dbReference type="EMBL" id="OWF55860.1"/>
    </source>
</evidence>
<dbReference type="Pfam" id="PF01234">
    <property type="entry name" value="NNMT_PNMT_TEMT"/>
    <property type="match status" value="1"/>
</dbReference>
<dbReference type="AlphaFoldDB" id="A0A210R489"/>
<sequence>MPFFPQMTAPLGVSMEDLTETRDYANFDPYWYVKHYVAPDEAVIGMQTDLDHLHKIGGKRLLDIGTGPTIHNVISASRHLDEIFLSDYAPQNLEYLQKWLKKDISEPTKIMDYVISLEGCKMTAEQRENEIREKVRGILPIVVTS</sequence>
<organism evidence="5 6">
    <name type="scientific">Mizuhopecten yessoensis</name>
    <name type="common">Japanese scallop</name>
    <name type="synonym">Patinopecten yessoensis</name>
    <dbReference type="NCBI Taxonomy" id="6573"/>
    <lineage>
        <taxon>Eukaryota</taxon>
        <taxon>Metazoa</taxon>
        <taxon>Spiralia</taxon>
        <taxon>Lophotrochozoa</taxon>
        <taxon>Mollusca</taxon>
        <taxon>Bivalvia</taxon>
        <taxon>Autobranchia</taxon>
        <taxon>Pteriomorphia</taxon>
        <taxon>Pectinida</taxon>
        <taxon>Pectinoidea</taxon>
        <taxon>Pectinidae</taxon>
        <taxon>Mizuhopecten</taxon>
    </lineage>
</organism>
<evidence type="ECO:0000256" key="3">
    <source>
        <dbReference type="ARBA" id="ARBA00022679"/>
    </source>
</evidence>
<dbReference type="InterPro" id="IPR029063">
    <property type="entry name" value="SAM-dependent_MTases_sf"/>
</dbReference>
<accession>A0A210R489</accession>
<gene>
    <name evidence="5" type="ORF">KP79_PYT11640</name>
</gene>
<keyword evidence="6" id="KW-1185">Reference proteome</keyword>
<protein>
    <submittedName>
        <fullName evidence="5">Nicotinamide N-methyltransferase</fullName>
    </submittedName>
</protein>
<dbReference type="GO" id="GO:0032259">
    <property type="term" value="P:methylation"/>
    <property type="evidence" value="ECO:0007669"/>
    <property type="project" value="UniProtKB-KW"/>
</dbReference>
<evidence type="ECO:0000256" key="4">
    <source>
        <dbReference type="ARBA" id="ARBA00022691"/>
    </source>
</evidence>
<comment type="similarity">
    <text evidence="1">Belongs to the class I-like SAM-binding methyltransferase superfamily. NNMT/PNMT/TEMT family.</text>
</comment>
<dbReference type="GO" id="GO:0005829">
    <property type="term" value="C:cytosol"/>
    <property type="evidence" value="ECO:0007669"/>
    <property type="project" value="TreeGrafter"/>
</dbReference>
<dbReference type="GO" id="GO:0008170">
    <property type="term" value="F:N-methyltransferase activity"/>
    <property type="evidence" value="ECO:0007669"/>
    <property type="project" value="TreeGrafter"/>
</dbReference>
<evidence type="ECO:0000313" key="6">
    <source>
        <dbReference type="Proteomes" id="UP000242188"/>
    </source>
</evidence>
<dbReference type="OrthoDB" id="10050085at2759"/>
<dbReference type="PANTHER" id="PTHR10867:SF17">
    <property type="entry name" value="NICOTINAMIDE N-METHYLTRANSFERASE"/>
    <property type="match status" value="1"/>
</dbReference>
<dbReference type="EMBL" id="NEDP02000459">
    <property type="protein sequence ID" value="OWF55860.1"/>
    <property type="molecule type" value="Genomic_DNA"/>
</dbReference>
<keyword evidence="2 5" id="KW-0489">Methyltransferase</keyword>
<dbReference type="InterPro" id="IPR000940">
    <property type="entry name" value="NNMT_TEMT_trans"/>
</dbReference>
<dbReference type="Proteomes" id="UP000242188">
    <property type="component" value="Unassembled WGS sequence"/>
</dbReference>
<comment type="caution">
    <text evidence="5">The sequence shown here is derived from an EMBL/GenBank/DDBJ whole genome shotgun (WGS) entry which is preliminary data.</text>
</comment>